<evidence type="ECO:0000259" key="5">
    <source>
        <dbReference type="PROSITE" id="PS50923"/>
    </source>
</evidence>
<keyword evidence="3" id="KW-1133">Transmembrane helix</keyword>
<dbReference type="Gene3D" id="2.60.120.290">
    <property type="entry name" value="Spermadhesin, CUB domain"/>
    <property type="match status" value="1"/>
</dbReference>
<dbReference type="PANTHER" id="PTHR46908:SF8">
    <property type="entry name" value="C-TYPE LECTIN DOMAIN-CONTAINING PROTEIN"/>
    <property type="match status" value="1"/>
</dbReference>
<dbReference type="OrthoDB" id="6431754at2759"/>
<proteinExistence type="predicted"/>
<dbReference type="InterPro" id="IPR000859">
    <property type="entry name" value="CUB_dom"/>
</dbReference>
<gene>
    <name evidence="6" type="ORF">BV898_18323</name>
</gene>
<dbReference type="SMART" id="SM00042">
    <property type="entry name" value="CUB"/>
    <property type="match status" value="1"/>
</dbReference>
<sequence>MSQRWRIAKWDYVCWCLLGGVLMTFSNCFADAQAPWTEVQACREIEGQLTLRCPTNQRIMIFSANYGNSSGYNCSGHSPLVNKRSSQLLLTQTIIPPITSSGVATTAAAVIMTNDLPALSTTAPPVRCDHDMTSFVKDLCSGRDVCLIEIDNGSFRTPCDGNESLNVRFACIPANQVISICNRNLTSPDGHILSPGYPEYYPGPSDCSWRISAEVGKNILIMLNDLSLRPQSAKDNVCQDYLTIYENDNRQLIKTCHSYPFNLQVASNTARISLVSNSIGWTSKGVWLFYKAVGCSNPILPELVKLSRRNYTTAMLKCQEGFFFHDVRHPFEELALRCVDGLEWDRTVPNCINDSEWRRNALAERELFRRQNEPIEMMNNATLQEIVIPSTIIGALLLVLIAALGIVLTLRRHRRRGVIYHNHEIEHLHIVRKAPRAQLDSATDLELARGGGMSYPLTLTEIRD</sequence>
<evidence type="ECO:0000256" key="1">
    <source>
        <dbReference type="ARBA" id="ARBA00023157"/>
    </source>
</evidence>
<dbReference type="EMBL" id="MTYJ01000355">
    <property type="protein sequence ID" value="OWA53904.1"/>
    <property type="molecule type" value="Genomic_DNA"/>
</dbReference>
<evidence type="ECO:0008006" key="8">
    <source>
        <dbReference type="Google" id="ProtNLM"/>
    </source>
</evidence>
<name>A0A9X6NQ38_HYPEX</name>
<dbReference type="CDD" id="cd00041">
    <property type="entry name" value="CUB"/>
    <property type="match status" value="1"/>
</dbReference>
<evidence type="ECO:0000313" key="6">
    <source>
        <dbReference type="EMBL" id="OWA53904.1"/>
    </source>
</evidence>
<dbReference type="SUPFAM" id="SSF49854">
    <property type="entry name" value="Spermadhesin, CUB domain"/>
    <property type="match status" value="1"/>
</dbReference>
<evidence type="ECO:0000259" key="4">
    <source>
        <dbReference type="PROSITE" id="PS01180"/>
    </source>
</evidence>
<accession>A0A9X6NQ38</accession>
<feature type="transmembrane region" description="Helical" evidence="3">
    <location>
        <begin position="386"/>
        <end position="410"/>
    </location>
</feature>
<dbReference type="InterPro" id="IPR000436">
    <property type="entry name" value="Sushi_SCR_CCP_dom"/>
</dbReference>
<dbReference type="AlphaFoldDB" id="A0A9X6NQ38"/>
<keyword evidence="1 2" id="KW-1015">Disulfide bond</keyword>
<dbReference type="InterPro" id="IPR035914">
    <property type="entry name" value="Sperma_CUB_dom_sf"/>
</dbReference>
<feature type="domain" description="CUB" evidence="4">
    <location>
        <begin position="181"/>
        <end position="293"/>
    </location>
</feature>
<keyword evidence="3" id="KW-0472">Membrane</keyword>
<dbReference type="PROSITE" id="PS01180">
    <property type="entry name" value="CUB"/>
    <property type="match status" value="1"/>
</dbReference>
<evidence type="ECO:0000256" key="3">
    <source>
        <dbReference type="SAM" id="Phobius"/>
    </source>
</evidence>
<dbReference type="InterPro" id="IPR052129">
    <property type="entry name" value="Spermadhesin-Link_domain"/>
</dbReference>
<comment type="caution">
    <text evidence="6">The sequence shown here is derived from an EMBL/GenBank/DDBJ whole genome shotgun (WGS) entry which is preliminary data.</text>
</comment>
<keyword evidence="3" id="KW-0812">Transmembrane</keyword>
<dbReference type="Gene3D" id="2.60.120.740">
    <property type="match status" value="1"/>
</dbReference>
<comment type="caution">
    <text evidence="2">Lacks conserved residue(s) required for the propagation of feature annotation.</text>
</comment>
<dbReference type="PROSITE" id="PS50923">
    <property type="entry name" value="SUSHI"/>
    <property type="match status" value="1"/>
</dbReference>
<feature type="disulfide bond" evidence="2">
    <location>
        <begin position="295"/>
        <end position="338"/>
    </location>
</feature>
<keyword evidence="7" id="KW-1185">Reference proteome</keyword>
<dbReference type="CDD" id="cd22823">
    <property type="entry name" value="Gal_Rha_Lectin"/>
    <property type="match status" value="1"/>
</dbReference>
<feature type="domain" description="Sushi" evidence="5">
    <location>
        <begin position="293"/>
        <end position="353"/>
    </location>
</feature>
<dbReference type="Pfam" id="PF00431">
    <property type="entry name" value="CUB"/>
    <property type="match status" value="1"/>
</dbReference>
<keyword evidence="2" id="KW-0768">Sushi</keyword>
<organism evidence="6 7">
    <name type="scientific">Hypsibius exemplaris</name>
    <name type="common">Freshwater tardigrade</name>
    <dbReference type="NCBI Taxonomy" id="2072580"/>
    <lineage>
        <taxon>Eukaryota</taxon>
        <taxon>Metazoa</taxon>
        <taxon>Ecdysozoa</taxon>
        <taxon>Tardigrada</taxon>
        <taxon>Eutardigrada</taxon>
        <taxon>Parachela</taxon>
        <taxon>Hypsibioidea</taxon>
        <taxon>Hypsibiidae</taxon>
        <taxon>Hypsibius</taxon>
    </lineage>
</organism>
<dbReference type="Proteomes" id="UP000192578">
    <property type="component" value="Unassembled WGS sequence"/>
</dbReference>
<evidence type="ECO:0000313" key="7">
    <source>
        <dbReference type="Proteomes" id="UP000192578"/>
    </source>
</evidence>
<reference evidence="7" key="1">
    <citation type="submission" date="2017-01" db="EMBL/GenBank/DDBJ databases">
        <title>Comparative genomics of anhydrobiosis in the tardigrade Hypsibius dujardini.</title>
        <authorList>
            <person name="Yoshida Y."/>
            <person name="Koutsovoulos G."/>
            <person name="Laetsch D."/>
            <person name="Stevens L."/>
            <person name="Kumar S."/>
            <person name="Horikawa D."/>
            <person name="Ishino K."/>
            <person name="Komine S."/>
            <person name="Tomita M."/>
            <person name="Blaxter M."/>
            <person name="Arakawa K."/>
        </authorList>
    </citation>
    <scope>NUCLEOTIDE SEQUENCE [LARGE SCALE GENOMIC DNA]</scope>
    <source>
        <strain evidence="7">Z151</strain>
    </source>
</reference>
<evidence type="ECO:0000256" key="2">
    <source>
        <dbReference type="PROSITE-ProRule" id="PRU00302"/>
    </source>
</evidence>
<dbReference type="InterPro" id="IPR043159">
    <property type="entry name" value="Lectin_gal-bd_sf"/>
</dbReference>
<protein>
    <recommendedName>
        <fullName evidence="8">CUB domain-containing protein</fullName>
    </recommendedName>
</protein>
<dbReference type="PANTHER" id="PTHR46908">
    <property type="entry name" value="CUBILIN-LIKE PROTEIN"/>
    <property type="match status" value="1"/>
</dbReference>